<dbReference type="PANTHER" id="PTHR46682">
    <property type="entry name" value="ADHESION G-PROTEIN COUPLED RECEPTOR V1"/>
    <property type="match status" value="1"/>
</dbReference>
<keyword evidence="2" id="KW-0677">Repeat</keyword>
<accession>A0ABV0S253</accession>
<protein>
    <recommendedName>
        <fullName evidence="4">Calx-beta domain-containing protein</fullName>
    </recommendedName>
</protein>
<sequence>MYYGSPKPGIPANSQFMTVNITSQRDPVAACAAACLREQACQAFSLSSAVTPLSCTWVTLGADQLTSRSQVLTYIKNNTAAAALFSAQAVAGSDYAPVTAQSAFMEDGSGTANLSVLILTDKFPEMDESFSIHILKKNMPTIGQPDKAVVTIGVNGDAFGIFLIYSLSPNATKEGLYLEVREEPIVVPLVIERRGGNLGTVTVEWRFVGGTATPDADFIGSGGTLVFDAPGLGNVTVDWTVQGPLAHRTFVQTSGTLFFSVVVTGRAALDVQGSEAVLTVDTSDQPYGLLTIAPSSLRVRTEERDQIINIYINREFGASGRTDLSSHSCHYSGGKD</sequence>
<evidence type="ECO:0000313" key="6">
    <source>
        <dbReference type="Proteomes" id="UP001434883"/>
    </source>
</evidence>
<evidence type="ECO:0000256" key="2">
    <source>
        <dbReference type="ARBA" id="ARBA00022737"/>
    </source>
</evidence>
<evidence type="ECO:0000256" key="1">
    <source>
        <dbReference type="ARBA" id="ARBA00022729"/>
    </source>
</evidence>
<feature type="domain" description="Calx-beta" evidence="4">
    <location>
        <begin position="88"/>
        <end position="152"/>
    </location>
</feature>
<keyword evidence="3" id="KW-0106">Calcium</keyword>
<evidence type="ECO:0000259" key="4">
    <source>
        <dbReference type="Pfam" id="PF03160"/>
    </source>
</evidence>
<organism evidence="5 6">
    <name type="scientific">Xenoophorus captivus</name>
    <dbReference type="NCBI Taxonomy" id="1517983"/>
    <lineage>
        <taxon>Eukaryota</taxon>
        <taxon>Metazoa</taxon>
        <taxon>Chordata</taxon>
        <taxon>Craniata</taxon>
        <taxon>Vertebrata</taxon>
        <taxon>Euteleostomi</taxon>
        <taxon>Actinopterygii</taxon>
        <taxon>Neopterygii</taxon>
        <taxon>Teleostei</taxon>
        <taxon>Neoteleostei</taxon>
        <taxon>Acanthomorphata</taxon>
        <taxon>Ovalentaria</taxon>
        <taxon>Atherinomorphae</taxon>
        <taxon>Cyprinodontiformes</taxon>
        <taxon>Goodeidae</taxon>
        <taxon>Xenoophorus</taxon>
    </lineage>
</organism>
<dbReference type="EMBL" id="JAHRIN010067518">
    <property type="protein sequence ID" value="MEQ2214622.1"/>
    <property type="molecule type" value="Genomic_DNA"/>
</dbReference>
<name>A0ABV0S253_9TELE</name>
<dbReference type="Gene3D" id="2.60.40.2030">
    <property type="match status" value="2"/>
</dbReference>
<dbReference type="InterPro" id="IPR038081">
    <property type="entry name" value="CalX-like_sf"/>
</dbReference>
<keyword evidence="6" id="KW-1185">Reference proteome</keyword>
<dbReference type="InterPro" id="IPR026919">
    <property type="entry name" value="ADGRV1"/>
</dbReference>
<dbReference type="PANTHER" id="PTHR46682:SF1">
    <property type="entry name" value="ADHESION G-PROTEIN COUPLED RECEPTOR V1"/>
    <property type="match status" value="1"/>
</dbReference>
<evidence type="ECO:0000313" key="5">
    <source>
        <dbReference type="EMBL" id="MEQ2214622.1"/>
    </source>
</evidence>
<dbReference type="SUPFAM" id="SSF141072">
    <property type="entry name" value="CalX-like"/>
    <property type="match status" value="2"/>
</dbReference>
<gene>
    <name evidence="5" type="ORF">XENOCAPTIV_014494</name>
</gene>
<reference evidence="5 6" key="1">
    <citation type="submission" date="2021-06" db="EMBL/GenBank/DDBJ databases">
        <authorList>
            <person name="Palmer J.M."/>
        </authorList>
    </citation>
    <scope>NUCLEOTIDE SEQUENCE [LARGE SCALE GENOMIC DNA]</scope>
    <source>
        <strain evidence="5 6">XC_2019</strain>
        <tissue evidence="5">Muscle</tissue>
    </source>
</reference>
<dbReference type="Proteomes" id="UP001434883">
    <property type="component" value="Unassembled WGS sequence"/>
</dbReference>
<comment type="caution">
    <text evidence="5">The sequence shown here is derived from an EMBL/GenBank/DDBJ whole genome shotgun (WGS) entry which is preliminary data.</text>
</comment>
<proteinExistence type="predicted"/>
<feature type="domain" description="Calx-beta" evidence="4">
    <location>
        <begin position="179"/>
        <end position="229"/>
    </location>
</feature>
<dbReference type="Pfam" id="PF03160">
    <property type="entry name" value="Calx-beta"/>
    <property type="match status" value="2"/>
</dbReference>
<keyword evidence="1" id="KW-0732">Signal</keyword>
<evidence type="ECO:0000256" key="3">
    <source>
        <dbReference type="ARBA" id="ARBA00022837"/>
    </source>
</evidence>
<dbReference type="InterPro" id="IPR003644">
    <property type="entry name" value="Calx_beta"/>
</dbReference>